<feature type="compositionally biased region" description="Low complexity" evidence="1">
    <location>
        <begin position="909"/>
        <end position="920"/>
    </location>
</feature>
<feature type="region of interest" description="Disordered" evidence="1">
    <location>
        <begin position="1452"/>
        <end position="1506"/>
    </location>
</feature>
<dbReference type="OrthoDB" id="5428259at2759"/>
<dbReference type="STRING" id="1043005.A0A074YH37"/>
<dbReference type="OMA" id="EHVNYIK"/>
<dbReference type="Proteomes" id="UP000030641">
    <property type="component" value="Unassembled WGS sequence"/>
</dbReference>
<feature type="region of interest" description="Disordered" evidence="1">
    <location>
        <begin position="623"/>
        <end position="691"/>
    </location>
</feature>
<keyword evidence="3" id="KW-1185">Reference proteome</keyword>
<feature type="region of interest" description="Disordered" evidence="1">
    <location>
        <begin position="1199"/>
        <end position="1363"/>
    </location>
</feature>
<feature type="region of interest" description="Disordered" evidence="1">
    <location>
        <begin position="270"/>
        <end position="317"/>
    </location>
</feature>
<dbReference type="InParanoid" id="A0A074YH37"/>
<feature type="compositionally biased region" description="Basic and acidic residues" evidence="1">
    <location>
        <begin position="1099"/>
        <end position="1110"/>
    </location>
</feature>
<evidence type="ECO:0000313" key="3">
    <source>
        <dbReference type="Proteomes" id="UP000030641"/>
    </source>
</evidence>
<protein>
    <submittedName>
        <fullName evidence="2">Uncharacterized protein</fullName>
    </submittedName>
</protein>
<feature type="region of interest" description="Disordered" evidence="1">
    <location>
        <begin position="800"/>
        <end position="852"/>
    </location>
</feature>
<dbReference type="EMBL" id="KL584766">
    <property type="protein sequence ID" value="KEQ93417.1"/>
    <property type="molecule type" value="Genomic_DNA"/>
</dbReference>
<feature type="compositionally biased region" description="Basic and acidic residues" evidence="1">
    <location>
        <begin position="547"/>
        <end position="609"/>
    </location>
</feature>
<feature type="compositionally biased region" description="Basic and acidic residues" evidence="1">
    <location>
        <begin position="198"/>
        <end position="223"/>
    </location>
</feature>
<organism evidence="2 3">
    <name type="scientific">Aureobasidium subglaciale (strain EXF-2481)</name>
    <name type="common">Aureobasidium pullulans var. subglaciale</name>
    <dbReference type="NCBI Taxonomy" id="1043005"/>
    <lineage>
        <taxon>Eukaryota</taxon>
        <taxon>Fungi</taxon>
        <taxon>Dikarya</taxon>
        <taxon>Ascomycota</taxon>
        <taxon>Pezizomycotina</taxon>
        <taxon>Dothideomycetes</taxon>
        <taxon>Dothideomycetidae</taxon>
        <taxon>Dothideales</taxon>
        <taxon>Saccotheciaceae</taxon>
        <taxon>Aureobasidium</taxon>
    </lineage>
</organism>
<feature type="compositionally biased region" description="Polar residues" evidence="1">
    <location>
        <begin position="1454"/>
        <end position="1467"/>
    </location>
</feature>
<sequence length="1527" mass="168377">MRPPKMRITARVLKPPDLHPEPPTSFIIPVDQDATFASVWELIQQRYSENYRAGRRNDCYFKKLQDSSGADIDMRDIVVDIFGAIADPFQRIVQIQQLRLDRDDTVPFDSHLHPPISAFAAEENEETKRKRLELSRYGATLDNLDPDHPVESGEGPVEKRIDHDGFAIPARINRPSTAHFPPSSQTIPSSQPLSQNSYEDHLVRSPELGSPHEECTTRPHLETPPKAANTASQYTTLDAVPSAQKPPNMIAAHNQTTVAVSADRDTAHDLADPISEDSQPRLSSSIIRTPAGSSKSKKRKSLDSSEPLGTSTQNLSNLWSEEEKDILMQGIAKGLSHTEIKQQSFPTRSVDSVRKKAAALNKTTQSALKKRRVSRAAAWTDDEDAHFVHAIRNNQTWKTLRDHRFRHRSDDSVKFHYAEVRQRLQAEDEAASTHARVQSQSKNGQYSTGPDEKFTQTEDDFLIACRLENVEMKRAAKEFFPLRPLGQVTSRAGSLLNNAKREAAKANPVEPGISPSVEFLFEHNLEARDRIEVQREKARNFKKRSDHNRAREFEEKMHQQSKLSNDRQRTEERREREDQQRKSLEALDKAKKQDEQVKRRRLNDDIKRTSDYNQQMAAWEQQAAINKQAGRPSPSRPNRPLGSSIGTEVLTTAHTPRTSSSKTTPKDTNSGSSSTPATEHSTKRRRSSNVEVQVIITSSKKQKTDTPLGVTPQTKFGNARAASASKVPVISTPKRTAPMAPRSAMAKLGSIRARPSARGQKVDLLSVAVDEEVTPAIASVPATQPVRPGSARQVVQHDVIRNASSPDLPTAKSLRQSKLPFKKNGQLATKSSSTKPTPIPPRPRNSKSIDDSVFISSDEESSYDDNEITDEELNAIVERSEAMYSSSPNKDPQNKDDQGSVHNPQNLLSPRASAMRSSPPVAQVSTQKTNILHGSAALKVAARAEVLRPSSAPRTITIPEALPKLSGQPTSNTIVVADPDTPVLSQEEEMPGLEISTAEDGIMLEEDQIEHATHSTPVFPSSSPEVGAEDEASMTSLKPDADLDLSPAKEVPGSSAMEESGEAIPSNPIPGESRKDISKDRKIQDKRMDPDTDDVEEMEPWRSDSRDPPLDKASSSKKSDGKMPFPKRRQSSFGPFKVPTVPRTTHLNASVQPRTNPRPDIGKPAATLEEKSVATQAMDVLLSPSNSKKTPAKVFMSSIPVQKKDYDSGPFTLPSAYPSEQSPHADTGNKKARRSRRSKNKGSRILGDADLFKPPPSTAPPYTHAGPYLRQTPAKKVNGSSVLEDGQTSKPPSSSSKEDPAKQSAQQSETRRRSLGLEESLKNMMEKGQALGALSQPTPISDKPTKGNRLTSTQPLFAADSSDRISDVVSSHSASISNAGRTINPHAFDWDNAQDTRELIRQADQRLHDAANMAPEDFWQPENLVKMNEEQVLSHMIEQGVQRSMGRIQAAKFASTQPVQGSITNTGAAPRPATQPIMQVDDDSSSSEEEDDSDEEDPVQSMENLARKADAISRLNEARRVAALPNW</sequence>
<feature type="region of interest" description="Disordered" evidence="1">
    <location>
        <begin position="538"/>
        <end position="609"/>
    </location>
</feature>
<feature type="compositionally biased region" description="Polar residues" evidence="1">
    <location>
        <begin position="1014"/>
        <end position="1024"/>
    </location>
</feature>
<feature type="region of interest" description="Disordered" evidence="1">
    <location>
        <begin position="173"/>
        <end position="230"/>
    </location>
</feature>
<evidence type="ECO:0000256" key="1">
    <source>
        <dbReference type="SAM" id="MobiDB-lite"/>
    </source>
</evidence>
<feature type="compositionally biased region" description="Polar residues" evidence="1">
    <location>
        <begin position="307"/>
        <end position="317"/>
    </location>
</feature>
<feature type="region of interest" description="Disordered" evidence="1">
    <location>
        <begin position="1003"/>
        <end position="1170"/>
    </location>
</feature>
<reference evidence="2 3" key="1">
    <citation type="journal article" date="2014" name="BMC Genomics">
        <title>Genome sequencing of four Aureobasidium pullulans varieties: biotechnological potential, stress tolerance, and description of new species.</title>
        <authorList>
            <person name="Gostin Ar C."/>
            <person name="Ohm R.A."/>
            <person name="Kogej T."/>
            <person name="Sonjak S."/>
            <person name="Turk M."/>
            <person name="Zajc J."/>
            <person name="Zalar P."/>
            <person name="Grube M."/>
            <person name="Sun H."/>
            <person name="Han J."/>
            <person name="Sharma A."/>
            <person name="Chiniquy J."/>
            <person name="Ngan C.Y."/>
            <person name="Lipzen A."/>
            <person name="Barry K."/>
            <person name="Grigoriev I.V."/>
            <person name="Gunde-Cimerman N."/>
        </authorList>
    </citation>
    <scope>NUCLEOTIDE SEQUENCE [LARGE SCALE GENOMIC DNA]</scope>
    <source>
        <strain evidence="2 3">EXF-2481</strain>
    </source>
</reference>
<feature type="compositionally biased region" description="Low complexity" evidence="1">
    <location>
        <begin position="181"/>
        <end position="195"/>
    </location>
</feature>
<feature type="compositionally biased region" description="Polar residues" evidence="1">
    <location>
        <begin position="1142"/>
        <end position="1155"/>
    </location>
</feature>
<evidence type="ECO:0000313" key="2">
    <source>
        <dbReference type="EMBL" id="KEQ93417.1"/>
    </source>
</evidence>
<feature type="region of interest" description="Disordered" evidence="1">
    <location>
        <begin position="882"/>
        <end position="927"/>
    </location>
</feature>
<feature type="region of interest" description="Disordered" evidence="1">
    <location>
        <begin position="426"/>
        <end position="453"/>
    </location>
</feature>
<dbReference type="HOGENOM" id="CLU_246050_0_0_1"/>
<feature type="compositionally biased region" description="Polar residues" evidence="1">
    <location>
        <begin position="435"/>
        <end position="448"/>
    </location>
</feature>
<name>A0A074YH37_AURSE</name>
<feature type="compositionally biased region" description="Acidic residues" evidence="1">
    <location>
        <begin position="1480"/>
        <end position="1498"/>
    </location>
</feature>
<accession>A0A074YH37</accession>
<proteinExistence type="predicted"/>
<dbReference type="GeneID" id="25364429"/>
<feature type="compositionally biased region" description="Basic and acidic residues" evidence="1">
    <location>
        <begin position="1309"/>
        <end position="1325"/>
    </location>
</feature>
<gene>
    <name evidence="2" type="ORF">AUEXF2481DRAFT_31430</name>
</gene>
<feature type="compositionally biased region" description="Basic and acidic residues" evidence="1">
    <location>
        <begin position="1072"/>
        <end position="1090"/>
    </location>
</feature>
<dbReference type="RefSeq" id="XP_013341781.1">
    <property type="nucleotide sequence ID" value="XM_013486327.1"/>
</dbReference>
<feature type="compositionally biased region" description="Low complexity" evidence="1">
    <location>
        <begin position="655"/>
        <end position="670"/>
    </location>
</feature>
<feature type="compositionally biased region" description="Basic residues" evidence="1">
    <location>
        <begin position="1230"/>
        <end position="1242"/>
    </location>
</feature>
<feature type="compositionally biased region" description="Polar residues" evidence="1">
    <location>
        <begin position="644"/>
        <end position="654"/>
    </location>
</feature>
<feature type="compositionally biased region" description="Polar residues" evidence="1">
    <location>
        <begin position="276"/>
        <end position="287"/>
    </location>
</feature>